<dbReference type="HOGENOM" id="CLU_2420213_0_0_2"/>
<evidence type="ECO:0000313" key="2">
    <source>
        <dbReference type="Proteomes" id="UP000006681"/>
    </source>
</evidence>
<dbReference type="KEGG" id="vdi:Vdis_1334"/>
<dbReference type="OrthoDB" id="26826at2157"/>
<evidence type="ECO:0000313" key="1">
    <source>
        <dbReference type="EMBL" id="ADN50720.1"/>
    </source>
</evidence>
<reference evidence="2" key="2">
    <citation type="journal article" date="2010" name="Stand. Genomic Sci.">
        <title>Complete genome sequence of Vulcanisaeta distributa type strain (IC-017T).</title>
        <authorList>
            <person name="Mavromatis K."/>
            <person name="Sikorski J."/>
            <person name="Pabst E."/>
            <person name="Teshima H."/>
            <person name="Lapidus A."/>
            <person name="Lucas S."/>
            <person name="Nolan M."/>
            <person name="Glavina Del Rio T."/>
            <person name="Cheng J."/>
            <person name="Bruce D."/>
            <person name="Goodwin L."/>
            <person name="Pitluck S."/>
            <person name="Liolios K."/>
            <person name="Ivanova N."/>
            <person name="Mikhailova N."/>
            <person name="Pati A."/>
            <person name="Chen A."/>
            <person name="Palaniappan K."/>
            <person name="Land M."/>
            <person name="Hauser L."/>
            <person name="Chang Y."/>
            <person name="Jeffries C."/>
            <person name="Rohde M."/>
            <person name="Spring S."/>
            <person name="Goker M."/>
            <person name="Wirth R."/>
            <person name="Woyke T."/>
            <person name="Bristow J."/>
            <person name="Eisen J."/>
            <person name="Markowitz V."/>
            <person name="Hugenholtz P."/>
            <person name="Klenk H."/>
            <person name="Kyrpides N."/>
        </authorList>
    </citation>
    <scope>NUCLEOTIDE SEQUENCE [LARGE SCALE GENOMIC DNA]</scope>
    <source>
        <strain evidence="2">DSM 14429 / JCM 11212 / NBRC 100878 / IC-017</strain>
    </source>
</reference>
<dbReference type="RefSeq" id="WP_013336445.1">
    <property type="nucleotide sequence ID" value="NC_014537.1"/>
</dbReference>
<organism evidence="1 2">
    <name type="scientific">Vulcanisaeta distributa (strain DSM 14429 / JCM 11212 / NBRC 100878 / IC-017)</name>
    <dbReference type="NCBI Taxonomy" id="572478"/>
    <lineage>
        <taxon>Archaea</taxon>
        <taxon>Thermoproteota</taxon>
        <taxon>Thermoprotei</taxon>
        <taxon>Thermoproteales</taxon>
        <taxon>Thermoproteaceae</taxon>
        <taxon>Vulcanisaeta</taxon>
    </lineage>
</organism>
<name>E1QS03_VULDI</name>
<reference evidence="1 2" key="1">
    <citation type="journal article" date="2010" name="Stand. Genomic Sci.">
        <title>Complete genome sequence of Vulcanisaeta distributa type strain (IC-017).</title>
        <authorList>
            <person name="Mavromatis K."/>
            <person name="Sikorski J."/>
            <person name="Pabst E."/>
            <person name="Teshima H."/>
            <person name="Lapidus A."/>
            <person name="Lucas S."/>
            <person name="Nolan M."/>
            <person name="Glavina Del Rio T."/>
            <person name="Cheng J.F."/>
            <person name="Bruce D."/>
            <person name="Goodwin L."/>
            <person name="Pitluck S."/>
            <person name="Liolios K."/>
            <person name="Ivanova N."/>
            <person name="Mikhailova N."/>
            <person name="Pati A."/>
            <person name="Chen A."/>
            <person name="Palaniappan K."/>
            <person name="Land M."/>
            <person name="Hauser L."/>
            <person name="Chang Y.J."/>
            <person name="Jeffries C.D."/>
            <person name="Rohde M."/>
            <person name="Spring S."/>
            <person name="Goker M."/>
            <person name="Wirth R."/>
            <person name="Woyke T."/>
            <person name="Bristow J."/>
            <person name="Eisen J.A."/>
            <person name="Markowitz V."/>
            <person name="Hugenholtz P."/>
            <person name="Klenk H.P."/>
            <person name="Kyrpides N.C."/>
        </authorList>
    </citation>
    <scope>NUCLEOTIDE SEQUENCE [LARGE SCALE GENOMIC DNA]</scope>
    <source>
        <strain evidence="2">DSM 14429 / JCM 11212 / NBRC 100878 / IC-017</strain>
    </source>
</reference>
<sequence length="91" mass="10239">MVDVNSIVNRIMGIARELGITASVEEYGREKVVILELGEDFSIYVSVVCNNECDIEYAIGDENFTFRPGSINLLRRAVEIIERINDEVTKA</sequence>
<dbReference type="AlphaFoldDB" id="E1QS03"/>
<keyword evidence="2" id="KW-1185">Reference proteome</keyword>
<dbReference type="GeneID" id="9752266"/>
<protein>
    <submittedName>
        <fullName evidence="1">Uncharacterized protein</fullName>
    </submittedName>
</protein>
<dbReference type="EMBL" id="CP002100">
    <property type="protein sequence ID" value="ADN50720.1"/>
    <property type="molecule type" value="Genomic_DNA"/>
</dbReference>
<dbReference type="eggNOG" id="arCOG05528">
    <property type="taxonomic scope" value="Archaea"/>
</dbReference>
<gene>
    <name evidence="1" type="ordered locus">Vdis_1334</name>
</gene>
<accession>E1QS03</accession>
<proteinExistence type="predicted"/>
<dbReference type="Proteomes" id="UP000006681">
    <property type="component" value="Chromosome"/>
</dbReference>